<comment type="caution">
    <text evidence="2">The sequence shown here is derived from an EMBL/GenBank/DDBJ whole genome shotgun (WGS) entry which is preliminary data.</text>
</comment>
<sequence length="244" mass="26191">MVMNKSLAAALLALGLAAGFAGTVFAAAPHGHDGHGAPAVELRLNNGQKWQTDEALRTGMSRIRDALDASLPLIDAGRYSAADLSTLGDWVQEQVDFVVANCKLPEEGDLQLHLVLTQVLDGINVMREEGRQEQGAGAIVQALNAYGDHFDHPGWRPPGALMIGEEAGAVSSKAPELPWRMIALGTLETYELSPLNEQLADLHLACSTLQIDPDLTLAGPGLYDLCTNPVRQRSWRERSPSALQ</sequence>
<feature type="signal peptide" evidence="1">
    <location>
        <begin position="1"/>
        <end position="26"/>
    </location>
</feature>
<protein>
    <submittedName>
        <fullName evidence="2">Uncharacterized protein</fullName>
    </submittedName>
</protein>
<dbReference type="EMBL" id="JAELXT010000003">
    <property type="protein sequence ID" value="MBJ6124856.1"/>
    <property type="molecule type" value="Genomic_DNA"/>
</dbReference>
<keyword evidence="3" id="KW-1185">Reference proteome</keyword>
<gene>
    <name evidence="2" type="ORF">JAO75_05470</name>
</gene>
<keyword evidence="1" id="KW-0732">Signal</keyword>
<accession>A0ABS0XXT1</accession>
<name>A0ABS0XXT1_9HYPH</name>
<feature type="chain" id="PRO_5046737479" evidence="1">
    <location>
        <begin position="27"/>
        <end position="244"/>
    </location>
</feature>
<evidence type="ECO:0000256" key="1">
    <source>
        <dbReference type="SAM" id="SignalP"/>
    </source>
</evidence>
<reference evidence="3" key="1">
    <citation type="submission" date="2020-12" db="EMBL/GenBank/DDBJ databases">
        <title>Hymenobacter sp.</title>
        <authorList>
            <person name="Kim M.K."/>
        </authorList>
    </citation>
    <scope>NUCLEOTIDE SEQUENCE [LARGE SCALE GENOMIC DNA]</scope>
    <source>
        <strain evidence="3">BT325</strain>
    </source>
</reference>
<evidence type="ECO:0000313" key="3">
    <source>
        <dbReference type="Proteomes" id="UP000620670"/>
    </source>
</evidence>
<dbReference type="Proteomes" id="UP000620670">
    <property type="component" value="Unassembled WGS sequence"/>
</dbReference>
<organism evidence="2 3">
    <name type="scientific">Microvirga splendida</name>
    <dbReference type="NCBI Taxonomy" id="2795727"/>
    <lineage>
        <taxon>Bacteria</taxon>
        <taxon>Pseudomonadati</taxon>
        <taxon>Pseudomonadota</taxon>
        <taxon>Alphaproteobacteria</taxon>
        <taxon>Hyphomicrobiales</taxon>
        <taxon>Methylobacteriaceae</taxon>
        <taxon>Microvirga</taxon>
    </lineage>
</organism>
<proteinExistence type="predicted"/>
<evidence type="ECO:0000313" key="2">
    <source>
        <dbReference type="EMBL" id="MBJ6124856.1"/>
    </source>
</evidence>
<dbReference type="RefSeq" id="WP_199047344.1">
    <property type="nucleotide sequence ID" value="NZ_JAELXT010000003.1"/>
</dbReference>